<evidence type="ECO:0000256" key="3">
    <source>
        <dbReference type="ARBA" id="ARBA00022722"/>
    </source>
</evidence>
<dbReference type="AlphaFoldDB" id="A0A9Q3JXB3"/>
<comment type="caution">
    <text evidence="8">The sequence shown here is derived from an EMBL/GenBank/DDBJ whole genome shotgun (WGS) entry which is preliminary data.</text>
</comment>
<dbReference type="GO" id="GO:0016787">
    <property type="term" value="F:hydrolase activity"/>
    <property type="evidence" value="ECO:0007669"/>
    <property type="project" value="UniProtKB-KW"/>
</dbReference>
<dbReference type="Proteomes" id="UP000765509">
    <property type="component" value="Unassembled WGS sequence"/>
</dbReference>
<keyword evidence="3" id="KW-0540">Nuclease</keyword>
<evidence type="ECO:0000259" key="7">
    <source>
        <dbReference type="Pfam" id="PF17917"/>
    </source>
</evidence>
<dbReference type="InterPro" id="IPR043502">
    <property type="entry name" value="DNA/RNA_pol_sf"/>
</dbReference>
<keyword evidence="5" id="KW-0378">Hydrolase</keyword>
<feature type="domain" description="Reverse transcriptase RNase H-like" evidence="7">
    <location>
        <begin position="4"/>
        <end position="69"/>
    </location>
</feature>
<keyword evidence="9" id="KW-1185">Reference proteome</keyword>
<name>A0A9Q3JXB3_9BASI</name>
<evidence type="ECO:0000256" key="2">
    <source>
        <dbReference type="ARBA" id="ARBA00022695"/>
    </source>
</evidence>
<gene>
    <name evidence="8" type="ORF">O181_109746</name>
</gene>
<evidence type="ECO:0000256" key="6">
    <source>
        <dbReference type="ARBA" id="ARBA00022918"/>
    </source>
</evidence>
<organism evidence="8 9">
    <name type="scientific">Austropuccinia psidii MF-1</name>
    <dbReference type="NCBI Taxonomy" id="1389203"/>
    <lineage>
        <taxon>Eukaryota</taxon>
        <taxon>Fungi</taxon>
        <taxon>Dikarya</taxon>
        <taxon>Basidiomycota</taxon>
        <taxon>Pucciniomycotina</taxon>
        <taxon>Pucciniomycetes</taxon>
        <taxon>Pucciniales</taxon>
        <taxon>Sphaerophragmiaceae</taxon>
        <taxon>Austropuccinia</taxon>
    </lineage>
</organism>
<evidence type="ECO:0000313" key="9">
    <source>
        <dbReference type="Proteomes" id="UP000765509"/>
    </source>
</evidence>
<dbReference type="EMBL" id="AVOT02085510">
    <property type="protein sequence ID" value="MBW0570031.1"/>
    <property type="molecule type" value="Genomic_DNA"/>
</dbReference>
<keyword evidence="2" id="KW-0548">Nucleotidyltransferase</keyword>
<dbReference type="Pfam" id="PF17917">
    <property type="entry name" value="RT_RNaseH"/>
    <property type="match status" value="1"/>
</dbReference>
<dbReference type="SUPFAM" id="SSF56672">
    <property type="entry name" value="DNA/RNA polymerases"/>
    <property type="match status" value="1"/>
</dbReference>
<evidence type="ECO:0000256" key="4">
    <source>
        <dbReference type="ARBA" id="ARBA00022759"/>
    </source>
</evidence>
<dbReference type="GO" id="GO:0003964">
    <property type="term" value="F:RNA-directed DNA polymerase activity"/>
    <property type="evidence" value="ECO:0007669"/>
    <property type="project" value="UniProtKB-KW"/>
</dbReference>
<dbReference type="InterPro" id="IPR041373">
    <property type="entry name" value="RT_RNaseH"/>
</dbReference>
<reference evidence="8" key="1">
    <citation type="submission" date="2021-03" db="EMBL/GenBank/DDBJ databases">
        <title>Draft genome sequence of rust myrtle Austropuccinia psidii MF-1, a brazilian biotype.</title>
        <authorList>
            <person name="Quecine M.C."/>
            <person name="Pachon D.M.R."/>
            <person name="Bonatelli M.L."/>
            <person name="Correr F.H."/>
            <person name="Franceschini L.M."/>
            <person name="Leite T.F."/>
            <person name="Margarido G.R.A."/>
            <person name="Almeida C.A."/>
            <person name="Ferrarezi J.A."/>
            <person name="Labate C.A."/>
        </authorList>
    </citation>
    <scope>NUCLEOTIDE SEQUENCE</scope>
    <source>
        <strain evidence="8">MF-1</strain>
    </source>
</reference>
<evidence type="ECO:0000256" key="5">
    <source>
        <dbReference type="ARBA" id="ARBA00022801"/>
    </source>
</evidence>
<keyword evidence="6" id="KW-0695">RNA-directed DNA polymerase</keyword>
<evidence type="ECO:0000313" key="8">
    <source>
        <dbReference type="EMBL" id="MBW0570031.1"/>
    </source>
</evidence>
<dbReference type="GO" id="GO:0004519">
    <property type="term" value="F:endonuclease activity"/>
    <property type="evidence" value="ECO:0007669"/>
    <property type="project" value="UniProtKB-KW"/>
</dbReference>
<evidence type="ECO:0000256" key="1">
    <source>
        <dbReference type="ARBA" id="ARBA00022679"/>
    </source>
</evidence>
<protein>
    <recommendedName>
        <fullName evidence="7">Reverse transcriptase RNase H-like domain-containing protein</fullName>
    </recommendedName>
</protein>
<keyword evidence="4" id="KW-0255">Endonuclease</keyword>
<keyword evidence="1" id="KW-0808">Transferase</keyword>
<sequence length="138" mass="16516">MLLSDEVTYEIHEKELLGIVWALKHYRAFLLSPSAPFEDLKDHFSPQYFMCSKVATYCQSHWEEFLSEFHFTIAYCQRRLSTLPYALTRLDDMYPEREVDFPRKNAQTFHKAYKQIKIKDSRVFSIKANVFSDLFKEI</sequence>
<dbReference type="OrthoDB" id="2513301at2759"/>
<proteinExistence type="predicted"/>
<accession>A0A9Q3JXB3</accession>